<dbReference type="RefSeq" id="WP_190463211.1">
    <property type="nucleotide sequence ID" value="NZ_JACJPW010000011.1"/>
</dbReference>
<sequence>MRKKPNQPRKHDVVFGGQNPPPIDAAILGGIEGVKLRLANPEVEVRVAALKEAINYGDAGIDLIIKALQDESGQVKFTAYDLLKDRTELKVKQHLANFLFFEFDVITVNEFGQEISRDCYVAEYFIEDLGNGVFLEMVLIPGGTFIMGSPQNEKGSSICEIPLHEVKVPPFFMGKYVVTQAHWEAVAALPQINSFLDPDPSSSKGSSLPVECVSWDEAIEFCARLYQKTGRNYCLPSEAQWEYACRAGTTTPFHFGKTITSELANFGYGIYASEPKGTYPFKTMPVGSYPPNPFGLYDMHGNVWEFCADDWHDNYEGAPSDGSAWQADNTPRKVVRGGGWSIHPGCCRSGFRYWSDRSNKHRGRSLEISFRVACPAERIN</sequence>
<evidence type="ECO:0000313" key="3">
    <source>
        <dbReference type="Proteomes" id="UP000641646"/>
    </source>
</evidence>
<reference evidence="2" key="1">
    <citation type="journal article" date="2015" name="ISME J.">
        <title>Draft Genome Sequence of Streptomyces incarnatus NRRL8089, which Produces the Nucleoside Antibiotic Sinefungin.</title>
        <authorList>
            <person name="Oshima K."/>
            <person name="Hattori M."/>
            <person name="Shimizu H."/>
            <person name="Fukuda K."/>
            <person name="Nemoto M."/>
            <person name="Inagaki K."/>
            <person name="Tamura T."/>
        </authorList>
    </citation>
    <scope>NUCLEOTIDE SEQUENCE</scope>
    <source>
        <strain evidence="2">FACHB-1375</strain>
    </source>
</reference>
<dbReference type="Pfam" id="PF03781">
    <property type="entry name" value="FGE-sulfatase"/>
    <property type="match status" value="1"/>
</dbReference>
<dbReference type="Proteomes" id="UP000641646">
    <property type="component" value="Unassembled WGS sequence"/>
</dbReference>
<organism evidence="2 3">
    <name type="scientific">Aerosakkonema funiforme FACHB-1375</name>
    <dbReference type="NCBI Taxonomy" id="2949571"/>
    <lineage>
        <taxon>Bacteria</taxon>
        <taxon>Bacillati</taxon>
        <taxon>Cyanobacteriota</taxon>
        <taxon>Cyanophyceae</taxon>
        <taxon>Oscillatoriophycideae</taxon>
        <taxon>Aerosakkonematales</taxon>
        <taxon>Aerosakkonemataceae</taxon>
        <taxon>Aerosakkonema</taxon>
    </lineage>
</organism>
<dbReference type="EMBL" id="JACJPW010000011">
    <property type="protein sequence ID" value="MBD2180719.1"/>
    <property type="molecule type" value="Genomic_DNA"/>
</dbReference>
<keyword evidence="3" id="KW-1185">Reference proteome</keyword>
<dbReference type="PANTHER" id="PTHR23150">
    <property type="entry name" value="SULFATASE MODIFYING FACTOR 1, 2"/>
    <property type="match status" value="1"/>
</dbReference>
<evidence type="ECO:0000259" key="1">
    <source>
        <dbReference type="Pfam" id="PF03781"/>
    </source>
</evidence>
<dbReference type="InterPro" id="IPR005532">
    <property type="entry name" value="SUMF_dom"/>
</dbReference>
<dbReference type="Gene3D" id="3.90.1580.10">
    <property type="entry name" value="paralog of FGE (formylglycine-generating enzyme)"/>
    <property type="match status" value="1"/>
</dbReference>
<name>A0A926VE03_9CYAN</name>
<evidence type="ECO:0000313" key="2">
    <source>
        <dbReference type="EMBL" id="MBD2180719.1"/>
    </source>
</evidence>
<dbReference type="PANTHER" id="PTHR23150:SF19">
    <property type="entry name" value="FORMYLGLYCINE-GENERATING ENZYME"/>
    <property type="match status" value="1"/>
</dbReference>
<protein>
    <submittedName>
        <fullName evidence="2">Formylglycine-generating enzyme family protein</fullName>
    </submittedName>
</protein>
<dbReference type="AlphaFoldDB" id="A0A926VE03"/>
<comment type="caution">
    <text evidence="2">The sequence shown here is derived from an EMBL/GenBank/DDBJ whole genome shotgun (WGS) entry which is preliminary data.</text>
</comment>
<reference evidence="2" key="2">
    <citation type="submission" date="2020-08" db="EMBL/GenBank/DDBJ databases">
        <authorList>
            <person name="Chen M."/>
            <person name="Teng W."/>
            <person name="Zhao L."/>
            <person name="Hu C."/>
            <person name="Zhou Y."/>
            <person name="Han B."/>
            <person name="Song L."/>
            <person name="Shu W."/>
        </authorList>
    </citation>
    <scope>NUCLEOTIDE SEQUENCE</scope>
    <source>
        <strain evidence="2">FACHB-1375</strain>
    </source>
</reference>
<dbReference type="InterPro" id="IPR016187">
    <property type="entry name" value="CTDL_fold"/>
</dbReference>
<feature type="domain" description="Sulfatase-modifying factor enzyme-like" evidence="1">
    <location>
        <begin position="136"/>
        <end position="359"/>
    </location>
</feature>
<accession>A0A926VE03</accession>
<dbReference type="GO" id="GO:0120147">
    <property type="term" value="F:formylglycine-generating oxidase activity"/>
    <property type="evidence" value="ECO:0007669"/>
    <property type="project" value="TreeGrafter"/>
</dbReference>
<dbReference type="SUPFAM" id="SSF56436">
    <property type="entry name" value="C-type lectin-like"/>
    <property type="match status" value="1"/>
</dbReference>
<gene>
    <name evidence="2" type="ORF">H6G03_06320</name>
</gene>
<dbReference type="InterPro" id="IPR042095">
    <property type="entry name" value="SUMF_sf"/>
</dbReference>
<proteinExistence type="predicted"/>
<dbReference type="InterPro" id="IPR051043">
    <property type="entry name" value="Sulfatase_Mod_Factor_Kinase"/>
</dbReference>